<gene>
    <name evidence="13" type="primary">Marf</name>
    <name evidence="13" type="ORF">G6Z76_0004094</name>
</gene>
<dbReference type="PANTHER" id="PTHR10465">
    <property type="entry name" value="TRANSMEMBRANE GTPASE FZO1"/>
    <property type="match status" value="1"/>
</dbReference>
<dbReference type="GO" id="GO:0005525">
    <property type="term" value="F:GTP binding"/>
    <property type="evidence" value="ECO:0007669"/>
    <property type="project" value="UniProtKB-KW"/>
</dbReference>
<dbReference type="PROSITE" id="PS51718">
    <property type="entry name" value="G_DYNAMIN_2"/>
    <property type="match status" value="1"/>
</dbReference>
<evidence type="ECO:0000256" key="6">
    <source>
        <dbReference type="ARBA" id="ARBA00022989"/>
    </source>
</evidence>
<dbReference type="Proteomes" id="UP000669903">
    <property type="component" value="Unassembled WGS sequence"/>
</dbReference>
<dbReference type="InterPro" id="IPR027094">
    <property type="entry name" value="Mitofusin_fam"/>
</dbReference>
<proteinExistence type="predicted"/>
<dbReference type="GO" id="GO:0005741">
    <property type="term" value="C:mitochondrial outer membrane"/>
    <property type="evidence" value="ECO:0007669"/>
    <property type="project" value="UniProtKB-SubCell"/>
</dbReference>
<feature type="non-terminal residue" evidence="13">
    <location>
        <position position="851"/>
    </location>
</feature>
<keyword evidence="14" id="KW-1185">Reference proteome</keyword>
<comment type="caution">
    <text evidence="13">The sequence shown here is derived from an EMBL/GenBank/DDBJ whole genome shotgun (WGS) entry which is preliminary data.</text>
</comment>
<evidence type="ECO:0000313" key="14">
    <source>
        <dbReference type="Proteomes" id="UP000669903"/>
    </source>
</evidence>
<keyword evidence="3" id="KW-0547">Nucleotide-binding</keyword>
<dbReference type="FunFam" id="3.40.50.300:FF:002843">
    <property type="entry name" value="Mitofusin 2"/>
    <property type="match status" value="1"/>
</dbReference>
<dbReference type="InterPro" id="IPR045063">
    <property type="entry name" value="Dynamin_N"/>
</dbReference>
<dbReference type="GO" id="GO:0051646">
    <property type="term" value="P:mitochondrion localization"/>
    <property type="evidence" value="ECO:0007669"/>
    <property type="project" value="TreeGrafter"/>
</dbReference>
<evidence type="ECO:0000313" key="13">
    <source>
        <dbReference type="EMBL" id="KAG5345376.1"/>
    </source>
</evidence>
<evidence type="ECO:0000256" key="7">
    <source>
        <dbReference type="ARBA" id="ARBA00023054"/>
    </source>
</evidence>
<dbReference type="Pfam" id="PF04799">
    <property type="entry name" value="Fzo_mitofusin"/>
    <property type="match status" value="1"/>
</dbReference>
<dbReference type="EMBL" id="JAANIC010002316">
    <property type="protein sequence ID" value="KAG5345376.1"/>
    <property type="molecule type" value="Genomic_DNA"/>
</dbReference>
<reference evidence="13" key="1">
    <citation type="submission" date="2020-03" db="EMBL/GenBank/DDBJ databases">
        <title>Relaxed selection underlies rapid genomic changes in the transitions from sociality to social parasitism in ants.</title>
        <authorList>
            <person name="Bi X."/>
        </authorList>
    </citation>
    <scope>NUCLEOTIDE SEQUENCE</scope>
    <source>
        <strain evidence="13">BGI-DK2014a</strain>
        <tissue evidence="13">Whole body</tissue>
    </source>
</reference>
<dbReference type="PANTHER" id="PTHR10465:SF3">
    <property type="entry name" value="TRANSMEMBRANE GTPASE MARF-RELATED"/>
    <property type="match status" value="1"/>
</dbReference>
<dbReference type="Gene3D" id="3.40.50.300">
    <property type="entry name" value="P-loop containing nucleotide triphosphate hydrolases"/>
    <property type="match status" value="1"/>
</dbReference>
<feature type="domain" description="Dynamin-type G" evidence="12">
    <location>
        <begin position="1"/>
        <end position="220"/>
    </location>
</feature>
<accession>A0A836FUU4</accession>
<keyword evidence="2 11" id="KW-0812">Transmembrane</keyword>
<dbReference type="GO" id="GO:0003924">
    <property type="term" value="F:GTPase activity"/>
    <property type="evidence" value="ECO:0007669"/>
    <property type="project" value="InterPro"/>
</dbReference>
<comment type="subcellular location">
    <subcellularLocation>
        <location evidence="1">Mitochondrion outer membrane</location>
        <topology evidence="1">Multi-pass membrane protein</topology>
    </subcellularLocation>
</comment>
<feature type="transmembrane region" description="Helical" evidence="11">
    <location>
        <begin position="760"/>
        <end position="777"/>
    </location>
</feature>
<dbReference type="InterPro" id="IPR006884">
    <property type="entry name" value="Fzo/mitofusin_HR2"/>
</dbReference>
<evidence type="ECO:0000256" key="2">
    <source>
        <dbReference type="ARBA" id="ARBA00022692"/>
    </source>
</evidence>
<evidence type="ECO:0000256" key="8">
    <source>
        <dbReference type="ARBA" id="ARBA00023128"/>
    </source>
</evidence>
<evidence type="ECO:0000256" key="1">
    <source>
        <dbReference type="ARBA" id="ARBA00004374"/>
    </source>
</evidence>
<evidence type="ECO:0000259" key="12">
    <source>
        <dbReference type="PROSITE" id="PS51718"/>
    </source>
</evidence>
<keyword evidence="5" id="KW-0378">Hydrolase</keyword>
<keyword evidence="6 11" id="KW-1133">Transmembrane helix</keyword>
<evidence type="ECO:0000256" key="3">
    <source>
        <dbReference type="ARBA" id="ARBA00022741"/>
    </source>
</evidence>
<feature type="non-terminal residue" evidence="13">
    <location>
        <position position="1"/>
    </location>
</feature>
<evidence type="ECO:0000256" key="9">
    <source>
        <dbReference type="ARBA" id="ARBA00023134"/>
    </source>
</evidence>
<keyword evidence="10 11" id="KW-0472">Membrane</keyword>
<evidence type="ECO:0000256" key="4">
    <source>
        <dbReference type="ARBA" id="ARBA00022787"/>
    </source>
</evidence>
<protein>
    <submittedName>
        <fullName evidence="13">MARF GTPase</fullName>
    </submittedName>
</protein>
<evidence type="ECO:0000256" key="5">
    <source>
        <dbReference type="ARBA" id="ARBA00022801"/>
    </source>
</evidence>
<dbReference type="InterPro" id="IPR027417">
    <property type="entry name" value="P-loop_NTPase"/>
</dbReference>
<name>A0A836FUU4_9HYME</name>
<sequence>MLHDKILPSGIGHTTNCFLQVEGSDNGESYLITEGSTEKQPVQSVGQLGHALCKEKLCESHLVRIFWPKEKCLLLRDDVVFVDSPGVDVTPNLDEWIDKHCLDADVFVLVANAESTIMVTEKNFFHKVSTKLSKPNIFILNNRWDASASEPEYFDQGIISRPNNIVNFVRNNSIPIRNRFYNNFLSLNFTNKQISGDLLRWKGSDFIDEPTYRRLLTTDGHIFRAYGLTKIHKTDNPLRVIVSSINSPLYYFSLYLHNIIIKSIPQAPSHIKDSFHLAEKLTWQCCKKIISTKTNIPKNEFIIAVNFVLNSTILFFFFNNFRKIGYQKLKIQSLFYYRYVNDIILALSSDTIDDTLNSLHTQLQFTMKVGIDNRMNFLDTTWIIDSQRIIFNTYHKTVRAQHQERAIDFLSRELKVYSPKDAEERVFFISAKETLQARMQEQRGQPAHNGALAEGFQNRYFEFQDFEKKFEECISKSAVKTKFEQHSQRGKHIAMKIRQTLDEILERTQKMRSEQLNIKKELHDKLNFTEQQLMLLTQEMKDKIHHMVEDVEQKVSKALNEEIRRLAVLIDEFSVPFHPEPLVLNVYKRELHTHVENGLGSNLRARLSTALALNMENSQREMTERMSSLLPENKRQMSFNILPRREPFEIFYRLNCDNLCADFHEDLEFRFSWGFTAIINRFAGKQSQRLTITNYPQEIPPCITSPADSIDSLKFVSSTPNFPTRSDDWSLATRIAVASVTSQGTMGGLIVAGFMLKTVGWRLIAVIGTIYGALYLYERLTWTNKAKEREFKRQYVTHATKKLRLIVDLTSANCSHQVQQYVIIFIYLYTQYIHIILDIRRPSSDDLDICC</sequence>
<organism evidence="13 14">
    <name type="scientific">Acromyrmex charruanus</name>
    <dbReference type="NCBI Taxonomy" id="2715315"/>
    <lineage>
        <taxon>Eukaryota</taxon>
        <taxon>Metazoa</taxon>
        <taxon>Ecdysozoa</taxon>
        <taxon>Arthropoda</taxon>
        <taxon>Hexapoda</taxon>
        <taxon>Insecta</taxon>
        <taxon>Pterygota</taxon>
        <taxon>Neoptera</taxon>
        <taxon>Endopterygota</taxon>
        <taxon>Hymenoptera</taxon>
        <taxon>Apocrita</taxon>
        <taxon>Aculeata</taxon>
        <taxon>Formicoidea</taxon>
        <taxon>Formicidae</taxon>
        <taxon>Myrmicinae</taxon>
        <taxon>Acromyrmex</taxon>
    </lineage>
</organism>
<keyword evidence="8" id="KW-0496">Mitochondrion</keyword>
<evidence type="ECO:0000256" key="10">
    <source>
        <dbReference type="ARBA" id="ARBA00023136"/>
    </source>
</evidence>
<keyword evidence="7" id="KW-0175">Coiled coil</keyword>
<evidence type="ECO:0000256" key="11">
    <source>
        <dbReference type="SAM" id="Phobius"/>
    </source>
</evidence>
<dbReference type="AlphaFoldDB" id="A0A836FUU4"/>
<dbReference type="InterPro" id="IPR030381">
    <property type="entry name" value="G_DYNAMIN_dom"/>
</dbReference>
<keyword evidence="4" id="KW-1000">Mitochondrion outer membrane</keyword>
<keyword evidence="9" id="KW-0342">GTP-binding</keyword>
<dbReference type="Pfam" id="PF00350">
    <property type="entry name" value="Dynamin_N"/>
    <property type="match status" value="1"/>
</dbReference>
<dbReference type="GO" id="GO:0008053">
    <property type="term" value="P:mitochondrial fusion"/>
    <property type="evidence" value="ECO:0007669"/>
    <property type="project" value="InterPro"/>
</dbReference>